<protein>
    <submittedName>
        <fullName evidence="1">Uncharacterized protein</fullName>
    </submittedName>
</protein>
<dbReference type="OrthoDB" id="989164at2759"/>
<keyword evidence="2" id="KW-1185">Reference proteome</keyword>
<reference evidence="1 2" key="1">
    <citation type="journal article" date="2021" name="Plant Biotechnol. J.">
        <title>Multi-omics assisted identification of the key and species-specific regulatory components of drought-tolerant mechanisms in Gossypium stocksii.</title>
        <authorList>
            <person name="Yu D."/>
            <person name="Ke L."/>
            <person name="Zhang D."/>
            <person name="Wu Y."/>
            <person name="Sun Y."/>
            <person name="Mei J."/>
            <person name="Sun J."/>
            <person name="Sun Y."/>
        </authorList>
    </citation>
    <scope>NUCLEOTIDE SEQUENCE [LARGE SCALE GENOMIC DNA]</scope>
    <source>
        <strain evidence="2">cv. E1</strain>
        <tissue evidence="1">Leaf</tissue>
    </source>
</reference>
<gene>
    <name evidence="1" type="ORF">J1N35_011713</name>
</gene>
<evidence type="ECO:0000313" key="1">
    <source>
        <dbReference type="EMBL" id="KAH1107945.1"/>
    </source>
</evidence>
<evidence type="ECO:0000313" key="2">
    <source>
        <dbReference type="Proteomes" id="UP000828251"/>
    </source>
</evidence>
<accession>A0A9D3W4J6</accession>
<sequence length="71" mass="8108">MDSDLALREEQLAPLTAESTPDVKRDFKRWDCSNCKSLMIMKHSISEAFKGIESEKITQAKVSLTKLRTFC</sequence>
<proteinExistence type="predicted"/>
<dbReference type="EMBL" id="JAIQCV010000004">
    <property type="protein sequence ID" value="KAH1107945.1"/>
    <property type="molecule type" value="Genomic_DNA"/>
</dbReference>
<dbReference type="AlphaFoldDB" id="A0A9D3W4J6"/>
<dbReference type="Proteomes" id="UP000828251">
    <property type="component" value="Unassembled WGS sequence"/>
</dbReference>
<organism evidence="1 2">
    <name type="scientific">Gossypium stocksii</name>
    <dbReference type="NCBI Taxonomy" id="47602"/>
    <lineage>
        <taxon>Eukaryota</taxon>
        <taxon>Viridiplantae</taxon>
        <taxon>Streptophyta</taxon>
        <taxon>Embryophyta</taxon>
        <taxon>Tracheophyta</taxon>
        <taxon>Spermatophyta</taxon>
        <taxon>Magnoliopsida</taxon>
        <taxon>eudicotyledons</taxon>
        <taxon>Gunneridae</taxon>
        <taxon>Pentapetalae</taxon>
        <taxon>rosids</taxon>
        <taxon>malvids</taxon>
        <taxon>Malvales</taxon>
        <taxon>Malvaceae</taxon>
        <taxon>Malvoideae</taxon>
        <taxon>Gossypium</taxon>
    </lineage>
</organism>
<comment type="caution">
    <text evidence="1">The sequence shown here is derived from an EMBL/GenBank/DDBJ whole genome shotgun (WGS) entry which is preliminary data.</text>
</comment>
<name>A0A9D3W4J6_9ROSI</name>